<feature type="compositionally biased region" description="Gly residues" evidence="1">
    <location>
        <begin position="417"/>
        <end position="437"/>
    </location>
</feature>
<name>A0A835Y7H1_9CHLO</name>
<feature type="region of interest" description="Disordered" evidence="1">
    <location>
        <begin position="253"/>
        <end position="307"/>
    </location>
</feature>
<feature type="region of interest" description="Disordered" evidence="1">
    <location>
        <begin position="678"/>
        <end position="713"/>
    </location>
</feature>
<feature type="region of interest" description="Disordered" evidence="1">
    <location>
        <begin position="52"/>
        <end position="80"/>
    </location>
</feature>
<feature type="compositionally biased region" description="Basic residues" evidence="1">
    <location>
        <begin position="601"/>
        <end position="611"/>
    </location>
</feature>
<evidence type="ECO:0000256" key="1">
    <source>
        <dbReference type="SAM" id="MobiDB-lite"/>
    </source>
</evidence>
<sequence>MKHQLATAGPLLPVASYASSDLAPGLITTAQELAGLETGGDVLLLQQALWPPPPPPSHASTAAAACKGDADSGTNGGGGRQLQAATALAALLGAGLSAGRWDLERQGPLASPRNVSRCHETERADAAYGGGGSGMAVPGPGLGPPGPLRGGRLDLLADLGPADTSAALESDLLHLLGLQQQPRPWLKLDPESAPAAFSRSGPPVVQGRARAPVLNLSRDPVLFGRDSAAPLPAAADGDSGLCDSSGGGGRNCCGSNPTAPSFQPRVEPSRGRSTVPSGSAGVVPGAEPPPPLPFGNVPAAAEPSTRGQSGATMLELLLAAPPQQAGNAANPRAETRGLGELLVTCGHFGAGGRAGTTGPPLQAKASSGTKPGSSAPAAAAAAGAALCDGGGSGAGAGAGAAAATTSTAGARCDGGRDGGGSGGDCRGRGGSDSGGGEAARRRESEGGSGDSGDEVEGGGPVKVCCRPRPFSRYLTLAEVEALLGATVMRRLYGGGRLLDVRVRFHVGGRTLPEVHSATIERYSSASPCYVKAATGRGQDGLPWRLFEAGGAVQWRRMADDTLVMAQVSKSCKRSRAGASAAAAAKRPRLALGSARGGGGGRRQKATKRRRSVTPETSDDESDSEPPPSDSDGGDAEEAEAGGQEGCTAQDREGLISASPRALPPPRTTSAAGLRAAVQPAAGCQQSGEECAAAGAAASVSVDTETTAEGGGGACGVLSGERATVPQASRNAAAGAAAALAAAAMAPLGRLVPPTWAGGAGHRGARAHIKAESAGGTGGRPRRPPTAALTSPAGKRARVTEADK</sequence>
<evidence type="ECO:0000313" key="3">
    <source>
        <dbReference type="Proteomes" id="UP000612055"/>
    </source>
</evidence>
<feature type="region of interest" description="Disordered" evidence="1">
    <location>
        <begin position="578"/>
        <end position="647"/>
    </location>
</feature>
<feature type="compositionally biased region" description="Low complexity" evidence="1">
    <location>
        <begin position="691"/>
        <end position="707"/>
    </location>
</feature>
<comment type="caution">
    <text evidence="2">The sequence shown here is derived from an EMBL/GenBank/DDBJ whole genome shotgun (WGS) entry which is preliminary data.</text>
</comment>
<feature type="region of interest" description="Disordered" evidence="1">
    <location>
        <begin position="353"/>
        <end position="376"/>
    </location>
</feature>
<proteinExistence type="predicted"/>
<keyword evidence="3" id="KW-1185">Reference proteome</keyword>
<organism evidence="2 3">
    <name type="scientific">Edaphochlamys debaryana</name>
    <dbReference type="NCBI Taxonomy" id="47281"/>
    <lineage>
        <taxon>Eukaryota</taxon>
        <taxon>Viridiplantae</taxon>
        <taxon>Chlorophyta</taxon>
        <taxon>core chlorophytes</taxon>
        <taxon>Chlorophyceae</taxon>
        <taxon>CS clade</taxon>
        <taxon>Chlamydomonadales</taxon>
        <taxon>Chlamydomonadales incertae sedis</taxon>
        <taxon>Edaphochlamys</taxon>
    </lineage>
</organism>
<feature type="region of interest" description="Disordered" evidence="1">
    <location>
        <begin position="405"/>
        <end position="460"/>
    </location>
</feature>
<accession>A0A835Y7H1</accession>
<dbReference type="Proteomes" id="UP000612055">
    <property type="component" value="Unassembled WGS sequence"/>
</dbReference>
<reference evidence="2" key="1">
    <citation type="journal article" date="2020" name="bioRxiv">
        <title>Comparative genomics of Chlamydomonas.</title>
        <authorList>
            <person name="Craig R.J."/>
            <person name="Hasan A.R."/>
            <person name="Ness R.W."/>
            <person name="Keightley P.D."/>
        </authorList>
    </citation>
    <scope>NUCLEOTIDE SEQUENCE</scope>
    <source>
        <strain evidence="2">CCAP 11/70</strain>
    </source>
</reference>
<feature type="region of interest" description="Disordered" evidence="1">
    <location>
        <begin position="756"/>
        <end position="803"/>
    </location>
</feature>
<feature type="compositionally biased region" description="Low complexity" evidence="1">
    <location>
        <begin position="578"/>
        <end position="593"/>
    </location>
</feature>
<evidence type="ECO:0000313" key="2">
    <source>
        <dbReference type="EMBL" id="KAG2497702.1"/>
    </source>
</evidence>
<feature type="compositionally biased region" description="Low complexity" evidence="1">
    <location>
        <begin position="356"/>
        <end position="376"/>
    </location>
</feature>
<protein>
    <submittedName>
        <fullName evidence="2">Uncharacterized protein</fullName>
    </submittedName>
</protein>
<gene>
    <name evidence="2" type="ORF">HYH03_004439</name>
</gene>
<dbReference type="AlphaFoldDB" id="A0A835Y7H1"/>
<dbReference type="EMBL" id="JAEHOE010000013">
    <property type="protein sequence ID" value="KAG2497702.1"/>
    <property type="molecule type" value="Genomic_DNA"/>
</dbReference>